<evidence type="ECO:0000256" key="4">
    <source>
        <dbReference type="ARBA" id="ARBA00022989"/>
    </source>
</evidence>
<dbReference type="PANTHER" id="PTHR35007:SF1">
    <property type="entry name" value="PILUS ASSEMBLY PROTEIN"/>
    <property type="match status" value="1"/>
</dbReference>
<evidence type="ECO:0000256" key="5">
    <source>
        <dbReference type="ARBA" id="ARBA00023136"/>
    </source>
</evidence>
<dbReference type="PROSITE" id="PS50234">
    <property type="entry name" value="VWFA"/>
    <property type="match status" value="1"/>
</dbReference>
<dbReference type="CDD" id="cd00198">
    <property type="entry name" value="vWFA"/>
    <property type="match status" value="1"/>
</dbReference>
<feature type="transmembrane region" description="Helical" evidence="6">
    <location>
        <begin position="219"/>
        <end position="241"/>
    </location>
</feature>
<dbReference type="InterPro" id="IPR036465">
    <property type="entry name" value="vWFA_dom_sf"/>
</dbReference>
<sequence>MKRFIVAFLLAVFAIQTPAIGAPASDGPIIFVIDTSGSMKTEKLMAVKTAVKEIVNNLKQNQEVGIISFSEAVLTVLPPSRDLKIAIEKIDSLFAGGDTSMYDAVEVAINIDSTPKPSQIVLISDGEDTTSNIGLDQLIADATTAGIQINTIGVQVTKAQRNILTAIAEAGLGSFYEVTDISTLIQTYQAILEESLDTATNTVSEEPELTGKIFLDRNVYVEVGIATIATIFIFLLFMNIYQRVRNRERQIARVKTLQKYSYRKVRKTSNRIKVSITSYSFIPNRVEKAIRAKLELIHSDMRYETVIHILMGLWAFLVALFTLALHSFIVALIFASLSLPLIFRAVTNSIRAKQKQKFAEELPELLNILASALRAGLSLPQGLEAFATDSKGEVAREIRRTIGEIRVGTPIDEALMGVAERMESEDLKWAVTALSIQRVVGGSMATILTTTFETVKARAEIRREVKTLSAEGKLSAYVLIALPLGIFSFLFLTRREYVKVFWTDPAGIFLLVVIGIALSIGWAWMKKIVEIKI</sequence>
<dbReference type="InterPro" id="IPR018076">
    <property type="entry name" value="T2SS_GspF_dom"/>
</dbReference>
<keyword evidence="4 6" id="KW-1133">Transmembrane helix</keyword>
<dbReference type="GO" id="GO:0005886">
    <property type="term" value="C:plasma membrane"/>
    <property type="evidence" value="ECO:0007669"/>
    <property type="project" value="UniProtKB-SubCell"/>
</dbReference>
<protein>
    <submittedName>
        <fullName evidence="8">Unannotated protein</fullName>
    </submittedName>
</protein>
<keyword evidence="2" id="KW-1003">Cell membrane</keyword>
<dbReference type="InterPro" id="IPR002035">
    <property type="entry name" value="VWF_A"/>
</dbReference>
<dbReference type="Gene3D" id="1.20.81.30">
    <property type="entry name" value="Type II secretion system (T2SS), domain F"/>
    <property type="match status" value="1"/>
</dbReference>
<dbReference type="InterPro" id="IPR042094">
    <property type="entry name" value="T2SS_GspF_sf"/>
</dbReference>
<evidence type="ECO:0000256" key="6">
    <source>
        <dbReference type="SAM" id="Phobius"/>
    </source>
</evidence>
<organism evidence="8">
    <name type="scientific">freshwater metagenome</name>
    <dbReference type="NCBI Taxonomy" id="449393"/>
    <lineage>
        <taxon>unclassified sequences</taxon>
        <taxon>metagenomes</taxon>
        <taxon>ecological metagenomes</taxon>
    </lineage>
</organism>
<feature type="transmembrane region" description="Helical" evidence="6">
    <location>
        <begin position="303"/>
        <end position="322"/>
    </location>
</feature>
<dbReference type="SUPFAM" id="SSF53300">
    <property type="entry name" value="vWA-like"/>
    <property type="match status" value="1"/>
</dbReference>
<name>A0A6J6GZP5_9ZZZZ</name>
<dbReference type="EMBL" id="CAEZUQ010000038">
    <property type="protein sequence ID" value="CAB4605099.1"/>
    <property type="molecule type" value="Genomic_DNA"/>
</dbReference>
<dbReference type="SMART" id="SM00327">
    <property type="entry name" value="VWA"/>
    <property type="match status" value="1"/>
</dbReference>
<gene>
    <name evidence="8" type="ORF">UFOPK1842_00446</name>
</gene>
<dbReference type="Pfam" id="PF00092">
    <property type="entry name" value="VWA"/>
    <property type="match status" value="1"/>
</dbReference>
<evidence type="ECO:0000256" key="1">
    <source>
        <dbReference type="ARBA" id="ARBA00004651"/>
    </source>
</evidence>
<keyword evidence="5 6" id="KW-0472">Membrane</keyword>
<feature type="domain" description="VWFA" evidence="7">
    <location>
        <begin position="28"/>
        <end position="191"/>
    </location>
</feature>
<evidence type="ECO:0000256" key="3">
    <source>
        <dbReference type="ARBA" id="ARBA00022692"/>
    </source>
</evidence>
<evidence type="ECO:0000256" key="2">
    <source>
        <dbReference type="ARBA" id="ARBA00022475"/>
    </source>
</evidence>
<keyword evidence="3 6" id="KW-0812">Transmembrane</keyword>
<accession>A0A6J6GZP5</accession>
<feature type="transmembrane region" description="Helical" evidence="6">
    <location>
        <begin position="505"/>
        <end position="525"/>
    </location>
</feature>
<feature type="transmembrane region" description="Helical" evidence="6">
    <location>
        <begin position="474"/>
        <end position="493"/>
    </location>
</feature>
<dbReference type="Pfam" id="PF00482">
    <property type="entry name" value="T2SSF"/>
    <property type="match status" value="1"/>
</dbReference>
<feature type="transmembrane region" description="Helical" evidence="6">
    <location>
        <begin position="328"/>
        <end position="347"/>
    </location>
</feature>
<dbReference type="AlphaFoldDB" id="A0A6J6GZP5"/>
<dbReference type="PANTHER" id="PTHR35007">
    <property type="entry name" value="INTEGRAL MEMBRANE PROTEIN-RELATED"/>
    <property type="match status" value="1"/>
</dbReference>
<reference evidence="8" key="1">
    <citation type="submission" date="2020-05" db="EMBL/GenBank/DDBJ databases">
        <authorList>
            <person name="Chiriac C."/>
            <person name="Salcher M."/>
            <person name="Ghai R."/>
            <person name="Kavagutti S V."/>
        </authorList>
    </citation>
    <scope>NUCLEOTIDE SEQUENCE</scope>
</reference>
<proteinExistence type="predicted"/>
<evidence type="ECO:0000259" key="7">
    <source>
        <dbReference type="PROSITE" id="PS50234"/>
    </source>
</evidence>
<evidence type="ECO:0000313" key="8">
    <source>
        <dbReference type="EMBL" id="CAB4605099.1"/>
    </source>
</evidence>
<dbReference type="Gene3D" id="3.40.50.410">
    <property type="entry name" value="von Willebrand factor, type A domain"/>
    <property type="match status" value="1"/>
</dbReference>
<comment type="subcellular location">
    <subcellularLocation>
        <location evidence="1">Cell membrane</location>
        <topology evidence="1">Multi-pass membrane protein</topology>
    </subcellularLocation>
</comment>